<dbReference type="PANTHER" id="PTHR20914:SF30">
    <property type="entry name" value="LY6_PLAUR DOMAIN CONTAINING 9"/>
    <property type="match status" value="1"/>
</dbReference>
<keyword evidence="3" id="KW-0964">Secreted</keyword>
<dbReference type="CDD" id="cd23588">
    <property type="entry name" value="TFP_LU_ECD_PLIG"/>
    <property type="match status" value="1"/>
</dbReference>
<dbReference type="GeneID" id="129342787"/>
<keyword evidence="4 10" id="KW-0593">Phospholipase A2 inhibitor</keyword>
<comment type="subcellular location">
    <subcellularLocation>
        <location evidence="1">Secreted</location>
    </subcellularLocation>
</comment>
<dbReference type="InterPro" id="IPR016054">
    <property type="entry name" value="LY6_UPA_recep-like"/>
</dbReference>
<dbReference type="GO" id="GO:0005576">
    <property type="term" value="C:extracellular region"/>
    <property type="evidence" value="ECO:0007669"/>
    <property type="project" value="UniProtKB-SubCell"/>
</dbReference>
<organism evidence="9 10">
    <name type="scientific">Eublepharis macularius</name>
    <name type="common">Leopard gecko</name>
    <name type="synonym">Cyrtodactylus macularius</name>
    <dbReference type="NCBI Taxonomy" id="481883"/>
    <lineage>
        <taxon>Eukaryota</taxon>
        <taxon>Metazoa</taxon>
        <taxon>Chordata</taxon>
        <taxon>Craniata</taxon>
        <taxon>Vertebrata</taxon>
        <taxon>Euteleostomi</taxon>
        <taxon>Lepidosauria</taxon>
        <taxon>Squamata</taxon>
        <taxon>Bifurcata</taxon>
        <taxon>Gekkota</taxon>
        <taxon>Eublepharidae</taxon>
        <taxon>Eublepharinae</taxon>
        <taxon>Eublepharis</taxon>
    </lineage>
</organism>
<evidence type="ECO:0000313" key="9">
    <source>
        <dbReference type="Proteomes" id="UP001190640"/>
    </source>
</evidence>
<keyword evidence="5" id="KW-1015">Disulfide bond</keyword>
<feature type="domain" description="UPAR/Ly6" evidence="7">
    <location>
        <begin position="115"/>
        <end position="180"/>
    </location>
</feature>
<dbReference type="InterPro" id="IPR004126">
    <property type="entry name" value="PLipase_A2_inh_N"/>
</dbReference>
<keyword evidence="9" id="KW-1185">Reference proteome</keyword>
<evidence type="ECO:0000256" key="5">
    <source>
        <dbReference type="ARBA" id="ARBA00023157"/>
    </source>
</evidence>
<reference evidence="10" key="1">
    <citation type="submission" date="2025-08" db="UniProtKB">
        <authorList>
            <consortium name="RefSeq"/>
        </authorList>
    </citation>
    <scope>IDENTIFICATION</scope>
    <source>
        <tissue evidence="10">Blood</tissue>
    </source>
</reference>
<evidence type="ECO:0000256" key="2">
    <source>
        <dbReference type="ARBA" id="ARBA00006570"/>
    </source>
</evidence>
<dbReference type="InterPro" id="IPR050918">
    <property type="entry name" value="CNF-like_PLA2_Inhibitor"/>
</dbReference>
<gene>
    <name evidence="10" type="primary">LOC129342787</name>
</gene>
<dbReference type="Gene3D" id="2.10.60.10">
    <property type="entry name" value="CD59"/>
    <property type="match status" value="2"/>
</dbReference>
<evidence type="ECO:0000259" key="7">
    <source>
        <dbReference type="Pfam" id="PF00021"/>
    </source>
</evidence>
<dbReference type="GO" id="GO:0019834">
    <property type="term" value="F:phospholipase A2 inhibitor activity"/>
    <property type="evidence" value="ECO:0007669"/>
    <property type="project" value="UniProtKB-KW"/>
</dbReference>
<dbReference type="Proteomes" id="UP001190640">
    <property type="component" value="Chromosome 15"/>
</dbReference>
<dbReference type="InterPro" id="IPR045860">
    <property type="entry name" value="Snake_toxin-like_sf"/>
</dbReference>
<dbReference type="AlphaFoldDB" id="A0AA97KD22"/>
<sequence length="224" mass="23726">MQTSLNICLLAAVVDLGMSLICEICGGFGNTCKGSLQFCPPGQDKCGITLLEGTGALEVRSIAKMCVRSNACDEPFTSINLGRAGEVWTQLTCCMGNECQGIIPTLPPLNTTPNGKQCPACYALRSLECKEEIIECTGDQFYCLERSGSITVGGTNVMIILKGCANNASCNDMHENSFLDGIHNIVKANCTLASGVASIVPGVFGLFVQTVAGLLLDWFPRAQI</sequence>
<accession>A0AA97KD22</accession>
<proteinExistence type="inferred from homology"/>
<feature type="chain" id="PRO_5041665369" evidence="6">
    <location>
        <begin position="20"/>
        <end position="224"/>
    </location>
</feature>
<comment type="similarity">
    <text evidence="2">Belongs to the CNF-like-inhibitor family.</text>
</comment>
<dbReference type="PANTHER" id="PTHR20914">
    <property type="entry name" value="LY6/PLAUR DOMAIN-CONTAINING PROTEIN 8"/>
    <property type="match status" value="1"/>
</dbReference>
<feature type="domain" description="Phospholipase A2 inhibitor N-terminal" evidence="8">
    <location>
        <begin position="22"/>
        <end position="100"/>
    </location>
</feature>
<dbReference type="KEGG" id="emc:129342787"/>
<evidence type="ECO:0000256" key="3">
    <source>
        <dbReference type="ARBA" id="ARBA00022525"/>
    </source>
</evidence>
<feature type="signal peptide" evidence="6">
    <location>
        <begin position="1"/>
        <end position="19"/>
    </location>
</feature>
<dbReference type="Pfam" id="PF00021">
    <property type="entry name" value="UPAR_LY6"/>
    <property type="match status" value="1"/>
</dbReference>
<dbReference type="CDD" id="cd23572">
    <property type="entry name" value="TFP_LU_ECD_PINLYP_rpt2"/>
    <property type="match status" value="1"/>
</dbReference>
<keyword evidence="6" id="KW-0732">Signal</keyword>
<evidence type="ECO:0000256" key="1">
    <source>
        <dbReference type="ARBA" id="ARBA00004613"/>
    </source>
</evidence>
<protein>
    <submittedName>
        <fullName evidence="10">Phospholipase A2 inhibitor and Ly6/PLAUR domain-containing protein-like</fullName>
    </submittedName>
</protein>
<evidence type="ECO:0000256" key="6">
    <source>
        <dbReference type="SAM" id="SignalP"/>
    </source>
</evidence>
<evidence type="ECO:0000259" key="8">
    <source>
        <dbReference type="Pfam" id="PF02988"/>
    </source>
</evidence>
<dbReference type="RefSeq" id="XP_054854648.1">
    <property type="nucleotide sequence ID" value="XM_054998673.1"/>
</dbReference>
<dbReference type="Pfam" id="PF02988">
    <property type="entry name" value="PLA2_inh"/>
    <property type="match status" value="1"/>
</dbReference>
<dbReference type="SUPFAM" id="SSF57302">
    <property type="entry name" value="Snake toxin-like"/>
    <property type="match status" value="2"/>
</dbReference>
<evidence type="ECO:0000256" key="4">
    <source>
        <dbReference type="ARBA" id="ARBA00023005"/>
    </source>
</evidence>
<evidence type="ECO:0000313" key="10">
    <source>
        <dbReference type="RefSeq" id="XP_054854648.1"/>
    </source>
</evidence>
<name>A0AA97KD22_EUBMA</name>